<evidence type="ECO:0000256" key="13">
    <source>
        <dbReference type="SAM" id="SignalP"/>
    </source>
</evidence>
<dbReference type="GO" id="GO:0006826">
    <property type="term" value="P:iron ion transport"/>
    <property type="evidence" value="ECO:0007669"/>
    <property type="project" value="UniProtKB-KW"/>
</dbReference>
<dbReference type="Pfam" id="PF07715">
    <property type="entry name" value="Plug"/>
    <property type="match status" value="1"/>
</dbReference>
<dbReference type="Gene3D" id="2.40.170.20">
    <property type="entry name" value="TonB-dependent receptor, beta-barrel domain"/>
    <property type="match status" value="1"/>
</dbReference>
<evidence type="ECO:0000256" key="1">
    <source>
        <dbReference type="ARBA" id="ARBA00004571"/>
    </source>
</evidence>
<evidence type="ECO:0000256" key="9">
    <source>
        <dbReference type="ARBA" id="ARBA00023136"/>
    </source>
</evidence>
<keyword evidence="10 11" id="KW-0998">Cell outer membrane</keyword>
<dbReference type="SUPFAM" id="SSF56935">
    <property type="entry name" value="Porins"/>
    <property type="match status" value="1"/>
</dbReference>
<evidence type="ECO:0000313" key="17">
    <source>
        <dbReference type="Proteomes" id="UP000218934"/>
    </source>
</evidence>
<evidence type="ECO:0000256" key="3">
    <source>
        <dbReference type="ARBA" id="ARBA00022452"/>
    </source>
</evidence>
<accession>A0A2A4FRS4</accession>
<dbReference type="PANTHER" id="PTHR32552:SF81">
    <property type="entry name" value="TONB-DEPENDENT OUTER MEMBRANE RECEPTOR"/>
    <property type="match status" value="1"/>
</dbReference>
<comment type="subcellular location">
    <subcellularLocation>
        <location evidence="1 11">Cell outer membrane</location>
        <topology evidence="1 11">Multi-pass membrane protein</topology>
    </subcellularLocation>
</comment>
<evidence type="ECO:0000256" key="8">
    <source>
        <dbReference type="ARBA" id="ARBA00023077"/>
    </source>
</evidence>
<keyword evidence="17" id="KW-1185">Reference proteome</keyword>
<keyword evidence="3 11" id="KW-1134">Transmembrane beta strand</keyword>
<protein>
    <submittedName>
        <fullName evidence="16">TonB-dependent receptor</fullName>
    </submittedName>
</protein>
<sequence length="806" mass="87814">MKSKQLGNVTTAALLAASTGLALAAAPAQAQETTAVPIDDEGVQDIIVTARRREERLQDVPVSVVAANQAQLDRRGILQMTDVQQLAPGFRAELQGGRPSSVNIALRGQRMYGNVPAQDTPTAIYFAEMVMLPSNGVNTAFYDLADVQVLRGPQGTLFGRNADGGALTVRPAKPTDEFEGSVTGTLGNYGTVGLRGFINLPASETVDLRLAGYFKRNHGYQKSIAPGHTDVRGGGDRVVDIRPSVIWRPADNLENYLVAFYSKQRDQTVIPRVVAVNPNSPAANFKGAASTAPGYDQYGAILDQVWRPGDDFTKVYSRFQPFEKVRTYGAVNTTSLTVGGITVKNIIGYRNVKESGFFNVTGTALPTVEAHQFSSSDTFSEELQLLGKSFDDRLSWVAGIYYLKFESSPYGQPTSVLNPLNLASAISPFLANVKNTSLAAYAQADFELTDALTFTAGGRYTRDSRHIQWLTQTQPDRFLQNVLGIPYVPRCGLLGPTGVPLALADCDIKARKSFREPTWTLGLTYRAAPKTILYLTQSRGYRSGGFNYRAITAAQRLPFDPETVMNYEAGIKSDFDLGSVPMRFNAALFHADYKGLQRSVTVIVPPATIAQSIFNAASGKVDGLETEIVARPLDGLTLNVSYAYLRPKYKKFDNLVNGVVQDFSDRKFAGVPKHQLTADANYTADLPGDNGELGLSVNVAYMGRTAIDELFQSRQQLAATYINPAQAAALPESSAPYQTRSYTLTNLRIDWKNLLGRPIDLGFYMRNVFNVAAQVFPNPSYGSIGTTALGFSPPRMFGIELTARFE</sequence>
<dbReference type="Proteomes" id="UP000218934">
    <property type="component" value="Unassembled WGS sequence"/>
</dbReference>
<evidence type="ECO:0000256" key="4">
    <source>
        <dbReference type="ARBA" id="ARBA00022496"/>
    </source>
</evidence>
<feature type="domain" description="TonB-dependent receptor-like beta-barrel" evidence="14">
    <location>
        <begin position="292"/>
        <end position="768"/>
    </location>
</feature>
<dbReference type="RefSeq" id="WP_083215776.1">
    <property type="nucleotide sequence ID" value="NZ_CP023449.1"/>
</dbReference>
<evidence type="ECO:0000256" key="7">
    <source>
        <dbReference type="ARBA" id="ARBA00023065"/>
    </source>
</evidence>
<feature type="chain" id="PRO_5013195503" evidence="13">
    <location>
        <begin position="31"/>
        <end position="806"/>
    </location>
</feature>
<feature type="signal peptide" evidence="13">
    <location>
        <begin position="1"/>
        <end position="30"/>
    </location>
</feature>
<name>A0A2A4FRS4_9SPHN</name>
<keyword evidence="5 11" id="KW-0812">Transmembrane</keyword>
<keyword evidence="13" id="KW-0732">Signal</keyword>
<evidence type="ECO:0000256" key="10">
    <source>
        <dbReference type="ARBA" id="ARBA00023237"/>
    </source>
</evidence>
<comment type="caution">
    <text evidence="16">The sequence shown here is derived from an EMBL/GenBank/DDBJ whole genome shotgun (WGS) entry which is preliminary data.</text>
</comment>
<keyword evidence="8 12" id="KW-0798">TonB box</keyword>
<dbReference type="AlphaFoldDB" id="A0A2A4FRS4"/>
<dbReference type="InterPro" id="IPR039426">
    <property type="entry name" value="TonB-dep_rcpt-like"/>
</dbReference>
<evidence type="ECO:0000256" key="2">
    <source>
        <dbReference type="ARBA" id="ARBA00022448"/>
    </source>
</evidence>
<dbReference type="InterPro" id="IPR012910">
    <property type="entry name" value="Plug_dom"/>
</dbReference>
<dbReference type="KEGG" id="rdi:CMV14_19525"/>
<comment type="similarity">
    <text evidence="11 12">Belongs to the TonB-dependent receptor family.</text>
</comment>
<evidence type="ECO:0000256" key="11">
    <source>
        <dbReference type="PROSITE-ProRule" id="PRU01360"/>
    </source>
</evidence>
<evidence type="ECO:0000259" key="15">
    <source>
        <dbReference type="Pfam" id="PF07715"/>
    </source>
</evidence>
<keyword evidence="16" id="KW-0675">Receptor</keyword>
<dbReference type="OrthoDB" id="7177879at2"/>
<evidence type="ECO:0000313" key="16">
    <source>
        <dbReference type="EMBL" id="PCE40148.1"/>
    </source>
</evidence>
<keyword evidence="2 11" id="KW-0813">Transport</keyword>
<dbReference type="InterPro" id="IPR036942">
    <property type="entry name" value="Beta-barrel_TonB_sf"/>
</dbReference>
<evidence type="ECO:0000256" key="5">
    <source>
        <dbReference type="ARBA" id="ARBA00022692"/>
    </source>
</evidence>
<gene>
    <name evidence="16" type="ORF">COO09_21830</name>
</gene>
<dbReference type="PROSITE" id="PS52016">
    <property type="entry name" value="TONB_DEPENDENT_REC_3"/>
    <property type="match status" value="1"/>
</dbReference>
<dbReference type="InterPro" id="IPR000531">
    <property type="entry name" value="Beta-barrel_TonB"/>
</dbReference>
<keyword evidence="4" id="KW-0410">Iron transport</keyword>
<evidence type="ECO:0000259" key="14">
    <source>
        <dbReference type="Pfam" id="PF00593"/>
    </source>
</evidence>
<dbReference type="PANTHER" id="PTHR32552">
    <property type="entry name" value="FERRICHROME IRON RECEPTOR-RELATED"/>
    <property type="match status" value="1"/>
</dbReference>
<organism evidence="16 17">
    <name type="scientific">Rhizorhabdus dicambivorans</name>
    <dbReference type="NCBI Taxonomy" id="1850238"/>
    <lineage>
        <taxon>Bacteria</taxon>
        <taxon>Pseudomonadati</taxon>
        <taxon>Pseudomonadota</taxon>
        <taxon>Alphaproteobacteria</taxon>
        <taxon>Sphingomonadales</taxon>
        <taxon>Sphingomonadaceae</taxon>
        <taxon>Rhizorhabdus</taxon>
    </lineage>
</organism>
<dbReference type="Pfam" id="PF00593">
    <property type="entry name" value="TonB_dep_Rec_b-barrel"/>
    <property type="match status" value="1"/>
</dbReference>
<proteinExistence type="inferred from homology"/>
<reference evidence="16 17" key="1">
    <citation type="submission" date="2017-09" db="EMBL/GenBank/DDBJ databases">
        <title>The Catabolism of 3,6-Dichlorosalicylic acid is Initiated by the Cytochrome P450 Monooxygenase DsmABC in Rhizorhabdus dicambivorans Ndbn-20.</title>
        <authorList>
            <person name="Na L."/>
        </authorList>
    </citation>
    <scope>NUCLEOTIDE SEQUENCE [LARGE SCALE GENOMIC DNA]</scope>
    <source>
        <strain evidence="16 17">Ndbn-20m</strain>
    </source>
</reference>
<dbReference type="GO" id="GO:0009279">
    <property type="term" value="C:cell outer membrane"/>
    <property type="evidence" value="ECO:0007669"/>
    <property type="project" value="UniProtKB-SubCell"/>
</dbReference>
<feature type="domain" description="TonB-dependent receptor plug" evidence="15">
    <location>
        <begin position="57"/>
        <end position="166"/>
    </location>
</feature>
<keyword evidence="9 11" id="KW-0472">Membrane</keyword>
<keyword evidence="6" id="KW-0408">Iron</keyword>
<evidence type="ECO:0000256" key="6">
    <source>
        <dbReference type="ARBA" id="ARBA00023004"/>
    </source>
</evidence>
<dbReference type="EMBL" id="NWUF01000034">
    <property type="protein sequence ID" value="PCE40148.1"/>
    <property type="molecule type" value="Genomic_DNA"/>
</dbReference>
<evidence type="ECO:0000256" key="12">
    <source>
        <dbReference type="RuleBase" id="RU003357"/>
    </source>
</evidence>
<keyword evidence="7" id="KW-0406">Ion transport</keyword>